<dbReference type="InterPro" id="IPR008920">
    <property type="entry name" value="TF_FadR/GntR_C"/>
</dbReference>
<evidence type="ECO:0000256" key="2">
    <source>
        <dbReference type="ARBA" id="ARBA00023125"/>
    </source>
</evidence>
<sequence length="211" mass="23621">MADVFGVSRTVARQAVILLAGEGLVTVERHRGAFVSQPAFEEALEVCESLVMIEQAAAAHLVRHLGETEWAEVKRRVAEGQRPEHPGTHWRGQVFYSLLLELTGNPVVQSIHARLLRRMELVRSLARPGADHQVLAERNAKMVDLLARGQFRQAAMLIERHRMAPIRSGYVERPHEMRPSDARTCLAEWQSRSPSIPMMLTQPAGSPRTTA</sequence>
<comment type="caution">
    <text evidence="5">The sequence shown here is derived from an EMBL/GenBank/DDBJ whole genome shotgun (WGS) entry which is preliminary data.</text>
</comment>
<dbReference type="AlphaFoldDB" id="A0A8E1WCD3"/>
<dbReference type="InterPro" id="IPR000524">
    <property type="entry name" value="Tscrpt_reg_HTH_GntR"/>
</dbReference>
<dbReference type="GO" id="GO:0003677">
    <property type="term" value="F:DNA binding"/>
    <property type="evidence" value="ECO:0007669"/>
    <property type="project" value="UniProtKB-KW"/>
</dbReference>
<dbReference type="Pfam" id="PF07729">
    <property type="entry name" value="FCD"/>
    <property type="match status" value="1"/>
</dbReference>
<organism evidence="5 6">
    <name type="scientific">Aminobacter carboxidus</name>
    <dbReference type="NCBI Taxonomy" id="376165"/>
    <lineage>
        <taxon>Bacteria</taxon>
        <taxon>Pseudomonadati</taxon>
        <taxon>Pseudomonadota</taxon>
        <taxon>Alphaproteobacteria</taxon>
        <taxon>Hyphomicrobiales</taxon>
        <taxon>Phyllobacteriaceae</taxon>
        <taxon>Aminobacter</taxon>
    </lineage>
</organism>
<dbReference type="SMART" id="SM00895">
    <property type="entry name" value="FCD"/>
    <property type="match status" value="1"/>
</dbReference>
<protein>
    <submittedName>
        <fullName evidence="5">DNA-binding GntR family transcriptional regulator</fullName>
    </submittedName>
</protein>
<dbReference type="InterPro" id="IPR011711">
    <property type="entry name" value="GntR_C"/>
</dbReference>
<evidence type="ECO:0000256" key="3">
    <source>
        <dbReference type="ARBA" id="ARBA00023163"/>
    </source>
</evidence>
<dbReference type="Pfam" id="PF00392">
    <property type="entry name" value="GntR"/>
    <property type="match status" value="1"/>
</dbReference>
<dbReference type="InterPro" id="IPR036390">
    <property type="entry name" value="WH_DNA-bd_sf"/>
</dbReference>
<proteinExistence type="predicted"/>
<accession>A0A8E1WCD3</accession>
<evidence type="ECO:0000313" key="5">
    <source>
        <dbReference type="EMBL" id="MBB6464966.1"/>
    </source>
</evidence>
<evidence type="ECO:0000259" key="4">
    <source>
        <dbReference type="PROSITE" id="PS50949"/>
    </source>
</evidence>
<gene>
    <name evidence="5" type="ORF">HNQ96_000813</name>
</gene>
<evidence type="ECO:0000313" key="6">
    <source>
        <dbReference type="Proteomes" id="UP000532373"/>
    </source>
</evidence>
<dbReference type="InterPro" id="IPR036388">
    <property type="entry name" value="WH-like_DNA-bd_sf"/>
</dbReference>
<dbReference type="Proteomes" id="UP000532373">
    <property type="component" value="Unassembled WGS sequence"/>
</dbReference>
<keyword evidence="1" id="KW-0805">Transcription regulation</keyword>
<dbReference type="SUPFAM" id="SSF46785">
    <property type="entry name" value="Winged helix' DNA-binding domain"/>
    <property type="match status" value="1"/>
</dbReference>
<dbReference type="PROSITE" id="PS50949">
    <property type="entry name" value="HTH_GNTR"/>
    <property type="match status" value="1"/>
</dbReference>
<dbReference type="GO" id="GO:0003700">
    <property type="term" value="F:DNA-binding transcription factor activity"/>
    <property type="evidence" value="ECO:0007669"/>
    <property type="project" value="InterPro"/>
</dbReference>
<feature type="domain" description="HTH gntR-type" evidence="4">
    <location>
        <begin position="1"/>
        <end position="38"/>
    </location>
</feature>
<evidence type="ECO:0000256" key="1">
    <source>
        <dbReference type="ARBA" id="ARBA00023015"/>
    </source>
</evidence>
<dbReference type="PANTHER" id="PTHR43537">
    <property type="entry name" value="TRANSCRIPTIONAL REGULATOR, GNTR FAMILY"/>
    <property type="match status" value="1"/>
</dbReference>
<keyword evidence="2 5" id="KW-0238">DNA-binding</keyword>
<dbReference type="SUPFAM" id="SSF48008">
    <property type="entry name" value="GntR ligand-binding domain-like"/>
    <property type="match status" value="1"/>
</dbReference>
<keyword evidence="3" id="KW-0804">Transcription</keyword>
<reference evidence="5 6" key="1">
    <citation type="submission" date="2020-08" db="EMBL/GenBank/DDBJ databases">
        <title>Genomic Encyclopedia of Type Strains, Phase IV (KMG-IV): sequencing the most valuable type-strain genomes for metagenomic binning, comparative biology and taxonomic classification.</title>
        <authorList>
            <person name="Goeker M."/>
        </authorList>
    </citation>
    <scope>NUCLEOTIDE SEQUENCE [LARGE SCALE GENOMIC DNA]</scope>
    <source>
        <strain evidence="5 6">DSM 17454</strain>
    </source>
</reference>
<dbReference type="Gene3D" id="1.10.10.10">
    <property type="entry name" value="Winged helix-like DNA-binding domain superfamily/Winged helix DNA-binding domain"/>
    <property type="match status" value="1"/>
</dbReference>
<dbReference type="Gene3D" id="1.20.120.530">
    <property type="entry name" value="GntR ligand-binding domain-like"/>
    <property type="match status" value="1"/>
</dbReference>
<dbReference type="EMBL" id="JACHGI010000001">
    <property type="protein sequence ID" value="MBB6464966.1"/>
    <property type="molecule type" value="Genomic_DNA"/>
</dbReference>
<name>A0A8E1WCD3_9HYPH</name>
<dbReference type="PANTHER" id="PTHR43537:SF24">
    <property type="entry name" value="GLUCONATE OPERON TRANSCRIPTIONAL REPRESSOR"/>
    <property type="match status" value="1"/>
</dbReference>